<name>A0A7S2XBM8_9EUKA</name>
<evidence type="ECO:0000313" key="1">
    <source>
        <dbReference type="EMBL" id="CAD9768478.1"/>
    </source>
</evidence>
<gene>
    <name evidence="1" type="ORF">LSP00402_LOCUS12458</name>
</gene>
<organism evidence="1">
    <name type="scientific">Lotharella oceanica</name>
    <dbReference type="NCBI Taxonomy" id="641309"/>
    <lineage>
        <taxon>Eukaryota</taxon>
        <taxon>Sar</taxon>
        <taxon>Rhizaria</taxon>
        <taxon>Cercozoa</taxon>
        <taxon>Chlorarachniophyceae</taxon>
        <taxon>Lotharella</taxon>
    </lineage>
</organism>
<reference evidence="1" key="1">
    <citation type="submission" date="2021-01" db="EMBL/GenBank/DDBJ databases">
        <authorList>
            <person name="Corre E."/>
            <person name="Pelletier E."/>
            <person name="Niang G."/>
            <person name="Scheremetjew M."/>
            <person name="Finn R."/>
            <person name="Kale V."/>
            <person name="Holt S."/>
            <person name="Cochrane G."/>
            <person name="Meng A."/>
            <person name="Brown T."/>
            <person name="Cohen L."/>
        </authorList>
    </citation>
    <scope>NUCLEOTIDE SEQUENCE</scope>
    <source>
        <strain evidence="1">CCMP622</strain>
    </source>
</reference>
<protein>
    <submittedName>
        <fullName evidence="1">Uncharacterized protein</fullName>
    </submittedName>
</protein>
<dbReference type="EMBL" id="HBHP01020067">
    <property type="protein sequence ID" value="CAD9768478.1"/>
    <property type="molecule type" value="Transcribed_RNA"/>
</dbReference>
<sequence length="270" mass="30608">MYCNGTEVELHVRNGHLRADKKEPKEKCHLFQSMLALLRGKEYQAPITPTSSAASSSSSSLDWLVDYAYHAAEYVVENFNMEERRLQHMLCSCQDWKTSLKQPDADPQLLRYYDHSSYECNDDVSAAVVRSDRQNFQKMAVDRLVGSLGTMVKSSVPLPPLEAWTRAYGEMAIFCDVYRYQFDFLGEQSHSLSPVEASLSQFFGKFRADEQVASNLRARALTKVLERLGSAAEPPRKDGGQRYAHFRTICQGFTVFDGFRCQVDGGDPML</sequence>
<dbReference type="AlphaFoldDB" id="A0A7S2XBM8"/>
<proteinExistence type="predicted"/>
<accession>A0A7S2XBM8</accession>